<dbReference type="STRING" id="697281.Mahau_0530"/>
<keyword evidence="7 9" id="KW-0057">Aromatic amino acid biosynthesis</keyword>
<gene>
    <name evidence="9" type="primary">trpC</name>
    <name evidence="11" type="ordered locus">Mahau_0530</name>
</gene>
<evidence type="ECO:0000259" key="10">
    <source>
        <dbReference type="Pfam" id="PF00218"/>
    </source>
</evidence>
<dbReference type="GO" id="GO:0000162">
    <property type="term" value="P:L-tryptophan biosynthetic process"/>
    <property type="evidence" value="ECO:0007669"/>
    <property type="project" value="UniProtKB-UniRule"/>
</dbReference>
<dbReference type="InterPro" id="IPR045186">
    <property type="entry name" value="Indole-3-glycerol_P_synth"/>
</dbReference>
<dbReference type="SUPFAM" id="SSF51366">
    <property type="entry name" value="Ribulose-phoshate binding barrel"/>
    <property type="match status" value="1"/>
</dbReference>
<dbReference type="InterPro" id="IPR013785">
    <property type="entry name" value="Aldolase_TIM"/>
</dbReference>
<evidence type="ECO:0000256" key="3">
    <source>
        <dbReference type="ARBA" id="ARBA00008737"/>
    </source>
</evidence>
<dbReference type="EC" id="4.1.1.48" evidence="9"/>
<evidence type="ECO:0000256" key="2">
    <source>
        <dbReference type="ARBA" id="ARBA00004696"/>
    </source>
</evidence>
<dbReference type="eggNOG" id="COG0134">
    <property type="taxonomic scope" value="Bacteria"/>
</dbReference>
<evidence type="ECO:0000313" key="12">
    <source>
        <dbReference type="Proteomes" id="UP000008457"/>
    </source>
</evidence>
<comment type="pathway">
    <text evidence="2 9">Amino-acid biosynthesis; L-tryptophan biosynthesis; L-tryptophan from chorismate: step 4/5.</text>
</comment>
<evidence type="ECO:0000256" key="6">
    <source>
        <dbReference type="ARBA" id="ARBA00022822"/>
    </source>
</evidence>
<dbReference type="InterPro" id="IPR011060">
    <property type="entry name" value="RibuloseP-bd_barrel"/>
</dbReference>
<dbReference type="RefSeq" id="WP_013780167.1">
    <property type="nucleotide sequence ID" value="NC_015520.1"/>
</dbReference>
<evidence type="ECO:0000256" key="5">
    <source>
        <dbReference type="ARBA" id="ARBA00022793"/>
    </source>
</evidence>
<protein>
    <recommendedName>
        <fullName evidence="9">Indole-3-glycerol phosphate synthase</fullName>
        <shortName evidence="9">IGPS</shortName>
        <ecNumber evidence="9">4.1.1.48</ecNumber>
    </recommendedName>
</protein>
<evidence type="ECO:0000256" key="9">
    <source>
        <dbReference type="HAMAP-Rule" id="MF_00134"/>
    </source>
</evidence>
<dbReference type="Proteomes" id="UP000008457">
    <property type="component" value="Chromosome"/>
</dbReference>
<dbReference type="KEGG" id="mas:Mahau_0530"/>
<evidence type="ECO:0000256" key="4">
    <source>
        <dbReference type="ARBA" id="ARBA00022605"/>
    </source>
</evidence>
<dbReference type="AlphaFoldDB" id="F3ZZC4"/>
<keyword evidence="12" id="KW-1185">Reference proteome</keyword>
<keyword evidence="5 9" id="KW-0210">Decarboxylase</keyword>
<comment type="similarity">
    <text evidence="3 9">Belongs to the TrpC family.</text>
</comment>
<dbReference type="PROSITE" id="PS00614">
    <property type="entry name" value="IGPS"/>
    <property type="match status" value="1"/>
</dbReference>
<keyword evidence="4 9" id="KW-0028">Amino-acid biosynthesis</keyword>
<dbReference type="EMBL" id="CP002360">
    <property type="protein sequence ID" value="AEE95734.1"/>
    <property type="molecule type" value="Genomic_DNA"/>
</dbReference>
<dbReference type="FunFam" id="3.20.20.70:FF:000024">
    <property type="entry name" value="Indole-3-glycerol phosphate synthase"/>
    <property type="match status" value="1"/>
</dbReference>
<dbReference type="UniPathway" id="UPA00035">
    <property type="reaction ID" value="UER00043"/>
</dbReference>
<dbReference type="InterPro" id="IPR013798">
    <property type="entry name" value="Indole-3-glycerol_P_synth_dom"/>
</dbReference>
<evidence type="ECO:0000256" key="7">
    <source>
        <dbReference type="ARBA" id="ARBA00023141"/>
    </source>
</evidence>
<evidence type="ECO:0000256" key="8">
    <source>
        <dbReference type="ARBA" id="ARBA00023239"/>
    </source>
</evidence>
<evidence type="ECO:0000256" key="1">
    <source>
        <dbReference type="ARBA" id="ARBA00001633"/>
    </source>
</evidence>
<dbReference type="NCBIfam" id="NF001377">
    <property type="entry name" value="PRK00278.2-4"/>
    <property type="match status" value="1"/>
</dbReference>
<reference evidence="12" key="1">
    <citation type="submission" date="2010-11" db="EMBL/GenBank/DDBJ databases">
        <title>The complete genome of Mahella australiensis DSM 15567.</title>
        <authorList>
            <consortium name="US DOE Joint Genome Institute (JGI-PGF)"/>
            <person name="Lucas S."/>
            <person name="Copeland A."/>
            <person name="Lapidus A."/>
            <person name="Bruce D."/>
            <person name="Goodwin L."/>
            <person name="Pitluck S."/>
            <person name="Kyrpides N."/>
            <person name="Mavromatis K."/>
            <person name="Pagani I."/>
            <person name="Ivanova N."/>
            <person name="Teshima H."/>
            <person name="Brettin T."/>
            <person name="Detter J.C."/>
            <person name="Han C."/>
            <person name="Tapia R."/>
            <person name="Land M."/>
            <person name="Hauser L."/>
            <person name="Markowitz V."/>
            <person name="Cheng J.-F."/>
            <person name="Hugenholtz P."/>
            <person name="Woyke T."/>
            <person name="Wu D."/>
            <person name="Spring S."/>
            <person name="Pukall R."/>
            <person name="Steenblock K."/>
            <person name="Schneider S."/>
            <person name="Klenk H.-P."/>
            <person name="Eisen J.A."/>
        </authorList>
    </citation>
    <scope>NUCLEOTIDE SEQUENCE [LARGE SCALE GENOMIC DNA]</scope>
    <source>
        <strain evidence="12">DSM 15567 / CIP 107919 / 50-1 BON</strain>
    </source>
</reference>
<proteinExistence type="inferred from homology"/>
<dbReference type="Gene3D" id="3.20.20.70">
    <property type="entry name" value="Aldolase class I"/>
    <property type="match status" value="1"/>
</dbReference>
<name>F3ZZC4_MAHA5</name>
<evidence type="ECO:0000313" key="11">
    <source>
        <dbReference type="EMBL" id="AEE95734.1"/>
    </source>
</evidence>
<reference evidence="11 12" key="2">
    <citation type="journal article" date="2011" name="Stand. Genomic Sci.">
        <title>Complete genome sequence of Mahella australiensis type strain (50-1 BON).</title>
        <authorList>
            <person name="Sikorski J."/>
            <person name="Teshima H."/>
            <person name="Nolan M."/>
            <person name="Lucas S."/>
            <person name="Hammon N."/>
            <person name="Deshpande S."/>
            <person name="Cheng J.F."/>
            <person name="Pitluck S."/>
            <person name="Liolios K."/>
            <person name="Pagani I."/>
            <person name="Ivanova N."/>
            <person name="Huntemann M."/>
            <person name="Mavromatis K."/>
            <person name="Ovchinikova G."/>
            <person name="Pati A."/>
            <person name="Tapia R."/>
            <person name="Han C."/>
            <person name="Goodwin L."/>
            <person name="Chen A."/>
            <person name="Palaniappan K."/>
            <person name="Land M."/>
            <person name="Hauser L."/>
            <person name="Ngatchou-Djao O.D."/>
            <person name="Rohde M."/>
            <person name="Pukall R."/>
            <person name="Spring S."/>
            <person name="Abt B."/>
            <person name="Goker M."/>
            <person name="Detter J.C."/>
            <person name="Woyke T."/>
            <person name="Bristow J."/>
            <person name="Markowitz V."/>
            <person name="Hugenholtz P."/>
            <person name="Eisen J.A."/>
            <person name="Kyrpides N.C."/>
            <person name="Klenk H.P."/>
            <person name="Lapidus A."/>
        </authorList>
    </citation>
    <scope>NUCLEOTIDE SEQUENCE [LARGE SCALE GENOMIC DNA]</scope>
    <source>
        <strain evidence="12">DSM 15567 / CIP 107919 / 50-1 BON</strain>
    </source>
</reference>
<dbReference type="GO" id="GO:0004640">
    <property type="term" value="F:phosphoribosylanthranilate isomerase activity"/>
    <property type="evidence" value="ECO:0007669"/>
    <property type="project" value="TreeGrafter"/>
</dbReference>
<dbReference type="HOGENOM" id="CLU_034247_2_0_9"/>
<feature type="domain" description="Indole-3-glycerol phosphate synthase" evidence="10">
    <location>
        <begin position="5"/>
        <end position="256"/>
    </location>
</feature>
<dbReference type="HAMAP" id="MF_00134_B">
    <property type="entry name" value="IGPS_B"/>
    <property type="match status" value="1"/>
</dbReference>
<accession>F3ZZC4</accession>
<organism evidence="11 12">
    <name type="scientific">Mahella australiensis (strain DSM 15567 / CIP 107919 / 50-1 BON)</name>
    <dbReference type="NCBI Taxonomy" id="697281"/>
    <lineage>
        <taxon>Bacteria</taxon>
        <taxon>Bacillati</taxon>
        <taxon>Bacillota</taxon>
        <taxon>Clostridia</taxon>
        <taxon>Thermoanaerobacterales</taxon>
        <taxon>Thermoanaerobacterales Family IV. Incertae Sedis</taxon>
        <taxon>Mahella</taxon>
    </lineage>
</organism>
<dbReference type="InterPro" id="IPR001468">
    <property type="entry name" value="Indole-3-GlycerolPSynthase_CS"/>
</dbReference>
<dbReference type="CDD" id="cd00331">
    <property type="entry name" value="IGPS"/>
    <property type="match status" value="1"/>
</dbReference>
<keyword evidence="8 9" id="KW-0456">Lyase</keyword>
<dbReference type="PANTHER" id="PTHR22854:SF2">
    <property type="entry name" value="INDOLE-3-GLYCEROL-PHOSPHATE SYNTHASE"/>
    <property type="match status" value="1"/>
</dbReference>
<comment type="catalytic activity">
    <reaction evidence="1 9">
        <text>1-(2-carboxyphenylamino)-1-deoxy-D-ribulose 5-phosphate + H(+) = (1S,2R)-1-C-(indol-3-yl)glycerol 3-phosphate + CO2 + H2O</text>
        <dbReference type="Rhea" id="RHEA:23476"/>
        <dbReference type="ChEBI" id="CHEBI:15377"/>
        <dbReference type="ChEBI" id="CHEBI:15378"/>
        <dbReference type="ChEBI" id="CHEBI:16526"/>
        <dbReference type="ChEBI" id="CHEBI:58613"/>
        <dbReference type="ChEBI" id="CHEBI:58866"/>
        <dbReference type="EC" id="4.1.1.48"/>
    </reaction>
</comment>
<keyword evidence="6 9" id="KW-0822">Tryptophan biosynthesis</keyword>
<dbReference type="Pfam" id="PF00218">
    <property type="entry name" value="IGPS"/>
    <property type="match status" value="1"/>
</dbReference>
<sequence>MILGDIVAAKVIQLQMEKQHISLDGMKYMLKNMPSYRRYSFKEALKRKGGLSIIAEVKKASPSKGVIAAEFNALETAKAYQAGGADAISVLTERRFFEGSDQYLSMIKSQVAVPVLRKDFIIDVWQIYQSRLLGADAILLISAILDKTLLKKFCIIADMLGMDCLVEVHNEMELDAALEAGASIIGINNRNLNDFSVDLSTTQRLMKGIPSDKIVVAESGIRDADDVRYMASLGVDALLIGETLMRSDCPGNTIKQFKKAAGGLMEKFG</sequence>
<dbReference type="GO" id="GO:0004425">
    <property type="term" value="F:indole-3-glycerol-phosphate synthase activity"/>
    <property type="evidence" value="ECO:0007669"/>
    <property type="project" value="UniProtKB-UniRule"/>
</dbReference>
<dbReference type="PANTHER" id="PTHR22854">
    <property type="entry name" value="TRYPTOPHAN BIOSYNTHESIS PROTEIN"/>
    <property type="match status" value="1"/>
</dbReference>
<dbReference type="OrthoDB" id="9804217at2"/>